<dbReference type="Gene3D" id="1.10.540.10">
    <property type="entry name" value="Acyl-CoA dehydrogenase/oxidase, N-terminal domain"/>
    <property type="match status" value="1"/>
</dbReference>
<keyword evidence="4" id="KW-0274">FAD</keyword>
<keyword evidence="3" id="KW-0285">Flavoprotein</keyword>
<name>A0A4R7HXF6_9ACTN</name>
<dbReference type="InterPro" id="IPR037069">
    <property type="entry name" value="AcylCoA_DH/ox_N_sf"/>
</dbReference>
<dbReference type="OrthoDB" id="7328575at2"/>
<proteinExistence type="inferred from homology"/>
<dbReference type="InterPro" id="IPR036250">
    <property type="entry name" value="AcylCo_DH-like_C"/>
</dbReference>
<dbReference type="GO" id="GO:0003995">
    <property type="term" value="F:acyl-CoA dehydrogenase activity"/>
    <property type="evidence" value="ECO:0007669"/>
    <property type="project" value="TreeGrafter"/>
</dbReference>
<dbReference type="GO" id="GO:0050660">
    <property type="term" value="F:flavin adenine dinucleotide binding"/>
    <property type="evidence" value="ECO:0007669"/>
    <property type="project" value="InterPro"/>
</dbReference>
<evidence type="ECO:0000256" key="5">
    <source>
        <dbReference type="ARBA" id="ARBA00023002"/>
    </source>
</evidence>
<feature type="domain" description="Acyl-CoA dehydrogenase/oxidase C-terminal" evidence="6">
    <location>
        <begin position="206"/>
        <end position="326"/>
    </location>
</feature>
<dbReference type="AlphaFoldDB" id="A0A4R7HXF6"/>
<reference evidence="7 8" key="1">
    <citation type="submission" date="2019-03" db="EMBL/GenBank/DDBJ databases">
        <title>Sequencing the genomes of 1000 actinobacteria strains.</title>
        <authorList>
            <person name="Klenk H.-P."/>
        </authorList>
    </citation>
    <scope>NUCLEOTIDE SEQUENCE [LARGE SCALE GENOMIC DNA]</scope>
    <source>
        <strain evidence="7 8">DSM 18936</strain>
    </source>
</reference>
<accession>A0A4R7HXF6</accession>
<dbReference type="Gene3D" id="1.20.140.10">
    <property type="entry name" value="Butyryl-CoA Dehydrogenase, subunit A, domain 3"/>
    <property type="match status" value="1"/>
</dbReference>
<dbReference type="Proteomes" id="UP000294558">
    <property type="component" value="Unassembled WGS sequence"/>
</dbReference>
<dbReference type="RefSeq" id="WP_133868285.1">
    <property type="nucleotide sequence ID" value="NZ_SOAU01000001.1"/>
</dbReference>
<dbReference type="InterPro" id="IPR009075">
    <property type="entry name" value="AcylCo_DH/oxidase_C"/>
</dbReference>
<evidence type="ECO:0000256" key="2">
    <source>
        <dbReference type="ARBA" id="ARBA00009347"/>
    </source>
</evidence>
<dbReference type="SUPFAM" id="SSF56645">
    <property type="entry name" value="Acyl-CoA dehydrogenase NM domain-like"/>
    <property type="match status" value="1"/>
</dbReference>
<comment type="similarity">
    <text evidence="2">Belongs to the acyl-CoA dehydrogenase family.</text>
</comment>
<dbReference type="EMBL" id="SOAU01000001">
    <property type="protein sequence ID" value="TDT15867.1"/>
    <property type="molecule type" value="Genomic_DNA"/>
</dbReference>
<evidence type="ECO:0000256" key="4">
    <source>
        <dbReference type="ARBA" id="ARBA00022827"/>
    </source>
</evidence>
<sequence>MSTHTSDPGSEIEAALSGFFRDTWPDDMSDDPDVFRDDQWSAVTELGLTTIGLPEHLGGAGGSLSDLVAVLQLAGRHAVPLPIAEANLAAWLTSRSGHTAGSGPMWSTIARPERRDHLTIRDGLATGELCDVPWGNEAPQVLALGSAHGAGAAAGTIVVDPDRCTVTVREDLAGQPIAHLTLDDTPVTRWDTDLTADEFALRGMLVTAALMSGAMTGAADLTREYVEVREQFGRPISKFQAVQHHVVELVQMAVMTRSMVERVALVADPTAQQIDIRALKLTSNENAAHVTRAAHQAHGAIGMTREYRLHRLTRRLHLWRDAFGTDLELAGQFGELAATAPSLAALLLDDTPGPAGETV</sequence>
<dbReference type="Pfam" id="PF00441">
    <property type="entry name" value="Acyl-CoA_dh_1"/>
    <property type="match status" value="1"/>
</dbReference>
<keyword evidence="8" id="KW-1185">Reference proteome</keyword>
<evidence type="ECO:0000256" key="1">
    <source>
        <dbReference type="ARBA" id="ARBA00001974"/>
    </source>
</evidence>
<dbReference type="PANTHER" id="PTHR43884">
    <property type="entry name" value="ACYL-COA DEHYDROGENASE"/>
    <property type="match status" value="1"/>
</dbReference>
<protein>
    <submittedName>
        <fullName evidence="7">Acyl-CoA dehydrogenase</fullName>
    </submittedName>
</protein>
<dbReference type="InterPro" id="IPR009100">
    <property type="entry name" value="AcylCoA_DH/oxidase_NM_dom_sf"/>
</dbReference>
<comment type="cofactor">
    <cofactor evidence="1">
        <name>FAD</name>
        <dbReference type="ChEBI" id="CHEBI:57692"/>
    </cofactor>
</comment>
<dbReference type="PANTHER" id="PTHR43884:SF20">
    <property type="entry name" value="ACYL-COA DEHYDROGENASE FADE28"/>
    <property type="match status" value="1"/>
</dbReference>
<organism evidence="7 8">
    <name type="scientific">Ilumatobacter fluminis</name>
    <dbReference type="NCBI Taxonomy" id="467091"/>
    <lineage>
        <taxon>Bacteria</taxon>
        <taxon>Bacillati</taxon>
        <taxon>Actinomycetota</taxon>
        <taxon>Acidimicrobiia</taxon>
        <taxon>Acidimicrobiales</taxon>
        <taxon>Ilumatobacteraceae</taxon>
        <taxon>Ilumatobacter</taxon>
    </lineage>
</organism>
<evidence type="ECO:0000259" key="6">
    <source>
        <dbReference type="Pfam" id="PF00441"/>
    </source>
</evidence>
<gene>
    <name evidence="7" type="ORF">BDK89_1446</name>
</gene>
<evidence type="ECO:0000313" key="7">
    <source>
        <dbReference type="EMBL" id="TDT15867.1"/>
    </source>
</evidence>
<dbReference type="SUPFAM" id="SSF47203">
    <property type="entry name" value="Acyl-CoA dehydrogenase C-terminal domain-like"/>
    <property type="match status" value="1"/>
</dbReference>
<comment type="caution">
    <text evidence="7">The sequence shown here is derived from an EMBL/GenBank/DDBJ whole genome shotgun (WGS) entry which is preliminary data.</text>
</comment>
<evidence type="ECO:0000313" key="8">
    <source>
        <dbReference type="Proteomes" id="UP000294558"/>
    </source>
</evidence>
<evidence type="ECO:0000256" key="3">
    <source>
        <dbReference type="ARBA" id="ARBA00022630"/>
    </source>
</evidence>
<keyword evidence="5" id="KW-0560">Oxidoreductase</keyword>